<dbReference type="Pfam" id="PF17733">
    <property type="entry name" value="KPWE_dom"/>
    <property type="match status" value="1"/>
</dbReference>
<evidence type="ECO:0000256" key="1">
    <source>
        <dbReference type="ARBA" id="ARBA00004549"/>
    </source>
</evidence>
<feature type="region of interest" description="Disordered" evidence="15">
    <location>
        <begin position="280"/>
        <end position="350"/>
    </location>
</feature>
<reference evidence="19" key="1">
    <citation type="journal article" date="2015" name="Nat. Genet.">
        <title>The pineapple genome and the evolution of CAM photosynthesis.</title>
        <authorList>
            <person name="Ming R."/>
            <person name="VanBuren R."/>
            <person name="Wai C.M."/>
            <person name="Tang H."/>
            <person name="Schatz M.C."/>
            <person name="Bowers J.E."/>
            <person name="Lyons E."/>
            <person name="Wang M.L."/>
            <person name="Chen J."/>
            <person name="Biggers E."/>
            <person name="Zhang J."/>
            <person name="Huang L."/>
            <person name="Zhang L."/>
            <person name="Miao W."/>
            <person name="Zhang J."/>
            <person name="Ye Z."/>
            <person name="Miao C."/>
            <person name="Lin Z."/>
            <person name="Wang H."/>
            <person name="Zhou H."/>
            <person name="Yim W.C."/>
            <person name="Priest H.D."/>
            <person name="Zheng C."/>
            <person name="Woodhouse M."/>
            <person name="Edger P.P."/>
            <person name="Guyot R."/>
            <person name="Guo H.B."/>
            <person name="Guo H."/>
            <person name="Zheng G."/>
            <person name="Singh R."/>
            <person name="Sharma A."/>
            <person name="Min X."/>
            <person name="Zheng Y."/>
            <person name="Lee H."/>
            <person name="Gurtowski J."/>
            <person name="Sedlazeck F.J."/>
            <person name="Harkess A."/>
            <person name="McKain M.R."/>
            <person name="Liao Z."/>
            <person name="Fang J."/>
            <person name="Liu J."/>
            <person name="Zhang X."/>
            <person name="Zhang Q."/>
            <person name="Hu W."/>
            <person name="Qin Y."/>
            <person name="Wang K."/>
            <person name="Chen L.Y."/>
            <person name="Shirley N."/>
            <person name="Lin Y.R."/>
            <person name="Liu L.Y."/>
            <person name="Hernandez A.G."/>
            <person name="Wright C.L."/>
            <person name="Bulone V."/>
            <person name="Tuskan G.A."/>
            <person name="Heath K."/>
            <person name="Zee F."/>
            <person name="Moore P.H."/>
            <person name="Sunkar R."/>
            <person name="Leebens-Mack J.H."/>
            <person name="Mockler T."/>
            <person name="Bennetzen J.L."/>
            <person name="Freeling M."/>
            <person name="Sankoff D."/>
            <person name="Paterson A.H."/>
            <person name="Zhu X."/>
            <person name="Yang X."/>
            <person name="Smith J.A."/>
            <person name="Cushman J.C."/>
            <person name="Paull R.E."/>
            <person name="Yu Q."/>
        </authorList>
    </citation>
    <scope>NUCLEOTIDE SEQUENCE [LARGE SCALE GENOMIC DNA]</scope>
    <source>
        <strain evidence="19">cv. F153</strain>
    </source>
</reference>
<evidence type="ECO:0000256" key="4">
    <source>
        <dbReference type="ARBA" id="ARBA00022692"/>
    </source>
</evidence>
<keyword evidence="4" id="KW-0812">Transmembrane</keyword>
<proteinExistence type="inferred from homology"/>
<comment type="similarity">
    <text evidence="2 14">Belongs to the peroxin-14 family.</text>
</comment>
<reference evidence="20" key="2">
    <citation type="submission" date="2025-08" db="UniProtKB">
        <authorList>
            <consortium name="RefSeq"/>
        </authorList>
    </citation>
    <scope>IDENTIFICATION</scope>
    <source>
        <tissue evidence="20">Leaf</tissue>
    </source>
</reference>
<feature type="domain" description="Peroxisomal membrane protein PEX14-like KPWE" evidence="17">
    <location>
        <begin position="348"/>
        <end position="396"/>
    </location>
</feature>
<dbReference type="PANTHER" id="PTHR23058:SF0">
    <property type="entry name" value="PEROXISOMAL MEMBRANE PROTEIN PEX14"/>
    <property type="match status" value="1"/>
</dbReference>
<accession>A0A6P5FRA7</accession>
<dbReference type="RefSeq" id="XP_020098856.1">
    <property type="nucleotide sequence ID" value="XM_020243267.1"/>
</dbReference>
<keyword evidence="8 14" id="KW-0472">Membrane</keyword>
<keyword evidence="19" id="KW-1185">Reference proteome</keyword>
<evidence type="ECO:0000256" key="14">
    <source>
        <dbReference type="RuleBase" id="RU367032"/>
    </source>
</evidence>
<dbReference type="InterPro" id="IPR006785">
    <property type="entry name" value="Pex14_N"/>
</dbReference>
<dbReference type="GO" id="GO:0005102">
    <property type="term" value="F:signaling receptor binding"/>
    <property type="evidence" value="ECO:0007669"/>
    <property type="project" value="TreeGrafter"/>
</dbReference>
<dbReference type="OrthoDB" id="441517at2759"/>
<dbReference type="InterPro" id="IPR025655">
    <property type="entry name" value="PEX14"/>
</dbReference>
<dbReference type="Pfam" id="PF23020">
    <property type="entry name" value="PEX14-like_2nd"/>
    <property type="match status" value="1"/>
</dbReference>
<feature type="region of interest" description="Disordered" evidence="15">
    <location>
        <begin position="1"/>
        <end position="40"/>
    </location>
</feature>
<feature type="domain" description="Peroxisomal membrane protein PEX14 central plants" evidence="18">
    <location>
        <begin position="153"/>
        <end position="271"/>
    </location>
</feature>
<feature type="compositionally biased region" description="Polar residues" evidence="15">
    <location>
        <begin position="324"/>
        <end position="343"/>
    </location>
</feature>
<feature type="compositionally biased region" description="Polar residues" evidence="15">
    <location>
        <begin position="295"/>
        <end position="317"/>
    </location>
</feature>
<evidence type="ECO:0000256" key="8">
    <source>
        <dbReference type="ARBA" id="ARBA00023136"/>
    </source>
</evidence>
<feature type="compositionally biased region" description="Polar residues" evidence="15">
    <location>
        <begin position="1"/>
        <end position="19"/>
    </location>
</feature>
<evidence type="ECO:0000256" key="10">
    <source>
        <dbReference type="ARBA" id="ARBA00029502"/>
    </source>
</evidence>
<evidence type="ECO:0000313" key="19">
    <source>
        <dbReference type="Proteomes" id="UP000515123"/>
    </source>
</evidence>
<dbReference type="InterPro" id="IPR036388">
    <property type="entry name" value="WH-like_DNA-bd_sf"/>
</dbReference>
<evidence type="ECO:0000256" key="12">
    <source>
        <dbReference type="ARBA" id="ARBA00053920"/>
    </source>
</evidence>
<comment type="function">
    <text evidence="12 14">Component of the PEX13-PEX14 docking complex, a translocon channel that specifically mediates the import of peroxisomal cargo proteins bound to PEX5 receptor. The PEX13-PEX14 docking complex forms a large import pore which can be opened to a diameter of about 9 nm. Mechanistically, PEX5 receptor along with cargo proteins associates with the PEX14 subunit of the PEX13-PEX14 docking complex in the cytosol, leading to the insertion of the receptor into the organelle membrane with the concomitant translocation of the cargo into the peroxisome matrix.</text>
</comment>
<gene>
    <name evidence="20" type="primary">LOC109717460</name>
</gene>
<dbReference type="GeneID" id="109717460"/>
<evidence type="ECO:0000256" key="11">
    <source>
        <dbReference type="ARBA" id="ARBA00029691"/>
    </source>
</evidence>
<dbReference type="GO" id="GO:1990429">
    <property type="term" value="C:peroxisomal importomer complex"/>
    <property type="evidence" value="ECO:0007669"/>
    <property type="project" value="TreeGrafter"/>
</dbReference>
<evidence type="ECO:0000256" key="7">
    <source>
        <dbReference type="ARBA" id="ARBA00023010"/>
    </source>
</evidence>
<evidence type="ECO:0000259" key="17">
    <source>
        <dbReference type="Pfam" id="PF17733"/>
    </source>
</evidence>
<dbReference type="Pfam" id="PF04695">
    <property type="entry name" value="Pex14_N"/>
    <property type="match status" value="1"/>
</dbReference>
<comment type="subcellular location">
    <subcellularLocation>
        <location evidence="1">Peroxisome membrane</location>
        <topology evidence="1">Single-pass membrane protein</topology>
    </subcellularLocation>
</comment>
<dbReference type="AlphaFoldDB" id="A0A6P5FRA7"/>
<evidence type="ECO:0000256" key="5">
    <source>
        <dbReference type="ARBA" id="ARBA00022927"/>
    </source>
</evidence>
<keyword evidence="6" id="KW-1133">Transmembrane helix</keyword>
<evidence type="ECO:0000256" key="9">
    <source>
        <dbReference type="ARBA" id="ARBA00023140"/>
    </source>
</evidence>
<sequence length="538" mass="59589">MANQPVASPSNPIDESQNPGPEGSNLVDEEQHEAKEDIGAQKSVFAISEPIREDQVQNAVNFLSHPKVRGSLVIYKRSFLERKGLTREEIDEAFRRVPFLQDPPSNATSAEATAMNHVIQPSSSVEPVVPTQSQQLVYAPRDALAAVPSVRQSRFHWSQAFLSIGLLAASGAAASVLFKNAAIPRLKSWIRKVVEEEYEIEKYKKPRPALAEEAVEAAKEAASAAAVVATASQELLNAKNEERKFFEDFVEKLDAQVEEMKMMGNALRTLENSKEIVNSQDKQIGEYDQSKLRNRTTNSSQGISEASQSNLSISFNKQQEKVNGINNTNKTDSHSVRPSSSLASIDPPHPKSYMEIIEMVQRGEKPPNIKEINDMPPNPDQPIPKPLLAPRPKPWEVMQQQQSNSSYVPKPQFNGQGLNFEARGNRSIPITGSFDNSEPWRRHKAENGTEAEPQVAEPKWLPSATGSLERLNRSWKPPQPPELLKQEAAIAIREPDSPVQKQQLSDESAHLLLNGSDQKDTASDLVVGSDEKEVDVEV</sequence>
<protein>
    <recommendedName>
        <fullName evidence="10 14">Peroxisomal membrane protein PEX14</fullName>
    </recommendedName>
    <alternativeName>
        <fullName evidence="11 14">Peroxin-14</fullName>
    </alternativeName>
</protein>
<dbReference type="InterPro" id="IPR040554">
    <property type="entry name" value="KPWE_PEX14_dom"/>
</dbReference>
<evidence type="ECO:0000256" key="6">
    <source>
        <dbReference type="ARBA" id="ARBA00022989"/>
    </source>
</evidence>
<dbReference type="InterPro" id="IPR054154">
    <property type="entry name" value="PEX14-like_M_plants"/>
</dbReference>
<evidence type="ECO:0000256" key="15">
    <source>
        <dbReference type="SAM" id="MobiDB-lite"/>
    </source>
</evidence>
<organism evidence="19 20">
    <name type="scientific">Ananas comosus</name>
    <name type="common">Pineapple</name>
    <name type="synonym">Ananas ananas</name>
    <dbReference type="NCBI Taxonomy" id="4615"/>
    <lineage>
        <taxon>Eukaryota</taxon>
        <taxon>Viridiplantae</taxon>
        <taxon>Streptophyta</taxon>
        <taxon>Embryophyta</taxon>
        <taxon>Tracheophyta</taxon>
        <taxon>Spermatophyta</taxon>
        <taxon>Magnoliopsida</taxon>
        <taxon>Liliopsida</taxon>
        <taxon>Poales</taxon>
        <taxon>Bromeliaceae</taxon>
        <taxon>Bromelioideae</taxon>
        <taxon>Ananas</taxon>
    </lineage>
</organism>
<evidence type="ECO:0000256" key="3">
    <source>
        <dbReference type="ARBA" id="ARBA00022448"/>
    </source>
</evidence>
<keyword evidence="3 14" id="KW-0813">Transport</keyword>
<dbReference type="Gene3D" id="1.10.10.10">
    <property type="entry name" value="Winged helix-like DNA-binding domain superfamily/Winged helix DNA-binding domain"/>
    <property type="match status" value="1"/>
</dbReference>
<name>A0A6P5FRA7_ANACO</name>
<keyword evidence="9 14" id="KW-0576">Peroxisome</keyword>
<feature type="domain" description="Peroxisome membrane anchor protein Pex14p N-terminal" evidence="16">
    <location>
        <begin position="52"/>
        <end position="96"/>
    </location>
</feature>
<dbReference type="Proteomes" id="UP000515123">
    <property type="component" value="Linkage group 11"/>
</dbReference>
<evidence type="ECO:0000256" key="2">
    <source>
        <dbReference type="ARBA" id="ARBA00005443"/>
    </source>
</evidence>
<comment type="subunit">
    <text evidence="13">Interacts with PEX13; forming the PEX13-PEX14 docking complex. Interacts with PEX5 (via WxxxF/Y motifs).</text>
</comment>
<dbReference type="FunFam" id="1.10.10.10:FF:000217">
    <property type="entry name" value="Peroxisomal membrane protein PEX14"/>
    <property type="match status" value="1"/>
</dbReference>
<keyword evidence="7" id="KW-0811">Translocation</keyword>
<dbReference type="GO" id="GO:0016560">
    <property type="term" value="P:protein import into peroxisome matrix, docking"/>
    <property type="evidence" value="ECO:0007669"/>
    <property type="project" value="UniProtKB-UniRule"/>
</dbReference>
<dbReference type="GO" id="GO:0005778">
    <property type="term" value="C:peroxisomal membrane"/>
    <property type="evidence" value="ECO:0007669"/>
    <property type="project" value="UniProtKB-SubCell"/>
</dbReference>
<feature type="compositionally biased region" description="Pro residues" evidence="15">
    <location>
        <begin position="376"/>
        <end position="392"/>
    </location>
</feature>
<evidence type="ECO:0000259" key="18">
    <source>
        <dbReference type="Pfam" id="PF23020"/>
    </source>
</evidence>
<keyword evidence="5 14" id="KW-0653">Protein transport</keyword>
<dbReference type="PANTHER" id="PTHR23058">
    <property type="entry name" value="PEROXISOMAL MEMBRANE PROTEIN PEX14"/>
    <property type="match status" value="1"/>
</dbReference>
<evidence type="ECO:0000256" key="13">
    <source>
        <dbReference type="ARBA" id="ARBA00064754"/>
    </source>
</evidence>
<evidence type="ECO:0000313" key="20">
    <source>
        <dbReference type="RefSeq" id="XP_020098856.1"/>
    </source>
</evidence>
<feature type="region of interest" description="Disordered" evidence="15">
    <location>
        <begin position="367"/>
        <end position="538"/>
    </location>
</feature>
<evidence type="ECO:0000259" key="16">
    <source>
        <dbReference type="Pfam" id="PF04695"/>
    </source>
</evidence>
<feature type="compositionally biased region" description="Polar residues" evidence="15">
    <location>
        <begin position="398"/>
        <end position="417"/>
    </location>
</feature>